<dbReference type="InterPro" id="IPR043129">
    <property type="entry name" value="ATPase_NBD"/>
</dbReference>
<proteinExistence type="inferred from homology"/>
<evidence type="ECO:0000259" key="6">
    <source>
        <dbReference type="Pfam" id="PF02782"/>
    </source>
</evidence>
<evidence type="ECO:0000256" key="2">
    <source>
        <dbReference type="ARBA" id="ARBA00022679"/>
    </source>
</evidence>
<dbReference type="Pfam" id="PF00370">
    <property type="entry name" value="FGGY_N"/>
    <property type="match status" value="1"/>
</dbReference>
<comment type="similarity">
    <text evidence="1 4">Belongs to the FGGY kinase family.</text>
</comment>
<dbReference type="Proteomes" id="UP000219546">
    <property type="component" value="Unassembled WGS sequence"/>
</dbReference>
<feature type="domain" description="Carbohydrate kinase FGGY C-terminal" evidence="6">
    <location>
        <begin position="284"/>
        <end position="440"/>
    </location>
</feature>
<dbReference type="InterPro" id="IPR018483">
    <property type="entry name" value="Carb_kinase_FGGY_CS"/>
</dbReference>
<dbReference type="PANTHER" id="PTHR43095">
    <property type="entry name" value="SUGAR KINASE"/>
    <property type="match status" value="1"/>
</dbReference>
<name>A0A285CJF3_9BACI</name>
<evidence type="ECO:0000313" key="8">
    <source>
        <dbReference type="Proteomes" id="UP000219546"/>
    </source>
</evidence>
<dbReference type="Pfam" id="PF02782">
    <property type="entry name" value="FGGY_C"/>
    <property type="match status" value="1"/>
</dbReference>
<dbReference type="GO" id="GO:0016301">
    <property type="term" value="F:kinase activity"/>
    <property type="evidence" value="ECO:0007669"/>
    <property type="project" value="UniProtKB-KW"/>
</dbReference>
<organism evidence="7 8">
    <name type="scientific">Bacillus oleivorans</name>
    <dbReference type="NCBI Taxonomy" id="1448271"/>
    <lineage>
        <taxon>Bacteria</taxon>
        <taxon>Bacillati</taxon>
        <taxon>Bacillota</taxon>
        <taxon>Bacilli</taxon>
        <taxon>Bacillales</taxon>
        <taxon>Bacillaceae</taxon>
        <taxon>Bacillus</taxon>
    </lineage>
</organism>
<dbReference type="InterPro" id="IPR050406">
    <property type="entry name" value="FGGY_Carb_Kinase"/>
</dbReference>
<dbReference type="InterPro" id="IPR018485">
    <property type="entry name" value="FGGY_C"/>
</dbReference>
<sequence>MESYLIGIDIGTTATKIVLIHKNGTIMNAVSKSVTLHTKKPRWSEEDPLEWWANVQELLPLLLEKSNVKPEQIKAVGVSGMVPTLICLDKNGDPLRYSIQQNDARASDEIAELSAKTLVYDVLTKTGSKITQQSIAPKIMWLKKHEPEVLEKTVSICGSYDFITRKLTGNATNAIEANWALESGLYNYQTERWDDYILEQAEIKKEWMGEVRKSHEVVGVVQGNHGTCLVEGTPVVAGAADHVASAFSAGLVDDGDMLIKLGGAGDILLSASRPVADPRLFLDYHLIPGHFLPNGCMASSGSVIRWFQREVAGGTALEELDREAEKTQMGSDGLILLPYFLGEKTPINDSKARGMFIGLHLGHTRAHMYRSILEGIGFGFNHHIEVFKELGFKTNRVRITNGGSRSRLWRQIIADITGLTLESIIEHPGSSLGAAFIAGIGVGEFESWSDIDRFIKIEEVIKPNPENGNRYKTLYEVYRSVYPKLLKEQHILSDLSNEEGEGQ</sequence>
<evidence type="ECO:0000256" key="3">
    <source>
        <dbReference type="ARBA" id="ARBA00022777"/>
    </source>
</evidence>
<evidence type="ECO:0000256" key="1">
    <source>
        <dbReference type="ARBA" id="ARBA00009156"/>
    </source>
</evidence>
<keyword evidence="2 4" id="KW-0808">Transferase</keyword>
<dbReference type="OrthoDB" id="9805576at2"/>
<dbReference type="InterPro" id="IPR000577">
    <property type="entry name" value="Carb_kinase_FGGY"/>
</dbReference>
<dbReference type="EMBL" id="OAOP01000001">
    <property type="protein sequence ID" value="SNX67136.1"/>
    <property type="molecule type" value="Genomic_DNA"/>
</dbReference>
<evidence type="ECO:0000313" key="7">
    <source>
        <dbReference type="EMBL" id="SNX67136.1"/>
    </source>
</evidence>
<feature type="domain" description="Carbohydrate kinase FGGY N-terminal" evidence="5">
    <location>
        <begin position="4"/>
        <end position="247"/>
    </location>
</feature>
<dbReference type="PIRSF" id="PIRSF000538">
    <property type="entry name" value="GlpK"/>
    <property type="match status" value="1"/>
</dbReference>
<keyword evidence="3 4" id="KW-0418">Kinase</keyword>
<dbReference type="AlphaFoldDB" id="A0A285CJF3"/>
<dbReference type="PANTHER" id="PTHR43095:SF5">
    <property type="entry name" value="XYLULOSE KINASE"/>
    <property type="match status" value="1"/>
</dbReference>
<dbReference type="CDD" id="cd07804">
    <property type="entry name" value="ASKHA_NBD_FGGY_RrXK-like"/>
    <property type="match status" value="1"/>
</dbReference>
<dbReference type="PROSITE" id="PS00445">
    <property type="entry name" value="FGGY_KINASES_2"/>
    <property type="match status" value="1"/>
</dbReference>
<dbReference type="Gene3D" id="3.30.420.40">
    <property type="match status" value="2"/>
</dbReference>
<evidence type="ECO:0000259" key="5">
    <source>
        <dbReference type="Pfam" id="PF00370"/>
    </source>
</evidence>
<gene>
    <name evidence="7" type="ORF">SAMN05877753_101452</name>
</gene>
<reference evidence="7 8" key="1">
    <citation type="submission" date="2017-08" db="EMBL/GenBank/DDBJ databases">
        <authorList>
            <person name="de Groot N.N."/>
        </authorList>
    </citation>
    <scope>NUCLEOTIDE SEQUENCE [LARGE SCALE GENOMIC DNA]</scope>
    <source>
        <strain evidence="7 8">JC228</strain>
    </source>
</reference>
<dbReference type="RefSeq" id="WP_097156960.1">
    <property type="nucleotide sequence ID" value="NZ_JBEPMQ010000003.1"/>
</dbReference>
<keyword evidence="8" id="KW-1185">Reference proteome</keyword>
<evidence type="ECO:0000256" key="4">
    <source>
        <dbReference type="RuleBase" id="RU003733"/>
    </source>
</evidence>
<protein>
    <submittedName>
        <fullName evidence="7">Xylulokinase</fullName>
    </submittedName>
</protein>
<dbReference type="GO" id="GO:0016773">
    <property type="term" value="F:phosphotransferase activity, alcohol group as acceptor"/>
    <property type="evidence" value="ECO:0007669"/>
    <property type="project" value="InterPro"/>
</dbReference>
<dbReference type="InterPro" id="IPR018484">
    <property type="entry name" value="FGGY_N"/>
</dbReference>
<accession>A0A285CJF3</accession>
<dbReference type="GO" id="GO:0005975">
    <property type="term" value="P:carbohydrate metabolic process"/>
    <property type="evidence" value="ECO:0007669"/>
    <property type="project" value="InterPro"/>
</dbReference>
<dbReference type="SUPFAM" id="SSF53067">
    <property type="entry name" value="Actin-like ATPase domain"/>
    <property type="match status" value="2"/>
</dbReference>